<dbReference type="OrthoDB" id="9798935at2"/>
<dbReference type="RefSeq" id="WP_127723400.1">
    <property type="nucleotide sequence ID" value="NZ_RLIH01000002.1"/>
</dbReference>
<reference evidence="4 5" key="1">
    <citation type="submission" date="2018-11" db="EMBL/GenBank/DDBJ databases">
        <title>Genome sequencing and assembly of Anaerosphaera sp. nov., GS7-6-2.</title>
        <authorList>
            <person name="Rettenmaier R."/>
            <person name="Liebl W."/>
            <person name="Zverlov V."/>
        </authorList>
    </citation>
    <scope>NUCLEOTIDE SEQUENCE [LARGE SCALE GENOMIC DNA]</scope>
    <source>
        <strain evidence="4 5">GS7-6-2</strain>
    </source>
</reference>
<accession>A0A437S8Z1</accession>
<feature type="domain" description="G5" evidence="3">
    <location>
        <begin position="146"/>
        <end position="226"/>
    </location>
</feature>
<evidence type="ECO:0000313" key="4">
    <source>
        <dbReference type="EMBL" id="RVU55580.1"/>
    </source>
</evidence>
<dbReference type="SUPFAM" id="SSF50685">
    <property type="entry name" value="Barwin-like endoglucanases"/>
    <property type="match status" value="1"/>
</dbReference>
<dbReference type="InterPro" id="IPR051933">
    <property type="entry name" value="Resuscitation_pf_RpfB"/>
</dbReference>
<dbReference type="PANTHER" id="PTHR39160:SF4">
    <property type="entry name" value="RESUSCITATION-PROMOTING FACTOR RPFB"/>
    <property type="match status" value="1"/>
</dbReference>
<dbReference type="EMBL" id="RLIH01000002">
    <property type="protein sequence ID" value="RVU55580.1"/>
    <property type="molecule type" value="Genomic_DNA"/>
</dbReference>
<dbReference type="GO" id="GO:0004553">
    <property type="term" value="F:hydrolase activity, hydrolyzing O-glycosyl compounds"/>
    <property type="evidence" value="ECO:0007669"/>
    <property type="project" value="InterPro"/>
</dbReference>
<dbReference type="SMART" id="SM01208">
    <property type="entry name" value="G5"/>
    <property type="match status" value="1"/>
</dbReference>
<dbReference type="Pfam" id="PF06725">
    <property type="entry name" value="3D"/>
    <property type="match status" value="1"/>
</dbReference>
<dbReference type="PROSITE" id="PS51109">
    <property type="entry name" value="G5"/>
    <property type="match status" value="1"/>
</dbReference>
<evidence type="ECO:0000256" key="1">
    <source>
        <dbReference type="ARBA" id="ARBA00022729"/>
    </source>
</evidence>
<keyword evidence="2" id="KW-0472">Membrane</keyword>
<comment type="caution">
    <text evidence="4">The sequence shown here is derived from an EMBL/GenBank/DDBJ whole genome shotgun (WGS) entry which is preliminary data.</text>
</comment>
<dbReference type="Pfam" id="PF07501">
    <property type="entry name" value="G5"/>
    <property type="match status" value="1"/>
</dbReference>
<dbReference type="GO" id="GO:0009254">
    <property type="term" value="P:peptidoglycan turnover"/>
    <property type="evidence" value="ECO:0007669"/>
    <property type="project" value="InterPro"/>
</dbReference>
<dbReference type="InterPro" id="IPR007137">
    <property type="entry name" value="DUF348"/>
</dbReference>
<evidence type="ECO:0000313" key="5">
    <source>
        <dbReference type="Proteomes" id="UP000288812"/>
    </source>
</evidence>
<dbReference type="InterPro" id="IPR036908">
    <property type="entry name" value="RlpA-like_sf"/>
</dbReference>
<dbReference type="InterPro" id="IPR011098">
    <property type="entry name" value="G5_dom"/>
</dbReference>
<evidence type="ECO:0000256" key="2">
    <source>
        <dbReference type="SAM" id="Phobius"/>
    </source>
</evidence>
<dbReference type="InterPro" id="IPR010611">
    <property type="entry name" value="3D_dom"/>
</dbReference>
<evidence type="ECO:0000259" key="3">
    <source>
        <dbReference type="PROSITE" id="PS51109"/>
    </source>
</evidence>
<protein>
    <submittedName>
        <fullName evidence="4">DUF348 domain-containing protein</fullName>
    </submittedName>
</protein>
<organism evidence="4 5">
    <name type="scientific">Anaerosphaera multitolerans</name>
    <dbReference type="NCBI Taxonomy" id="2487351"/>
    <lineage>
        <taxon>Bacteria</taxon>
        <taxon>Bacillati</taxon>
        <taxon>Bacillota</taxon>
        <taxon>Tissierellia</taxon>
        <taxon>Tissierellales</taxon>
        <taxon>Peptoniphilaceae</taxon>
        <taxon>Anaerosphaera</taxon>
    </lineage>
</organism>
<dbReference type="AlphaFoldDB" id="A0A437S8Z1"/>
<name>A0A437S8Z1_9FIRM</name>
<sequence length="334" mass="36616">MDISQGRFKRKLARILVVGTLLSSVVTMGFNTVLGKDVNLIIDGDTKEIITYSSTVDDFLKSEGIELKEGEVVTPSLETPITADMDIMISEPQEYVVREDLNYTIVNSTGRTVEEVLEEAKIPFNEEDILTPAVGVELEPSQTISIDRVEKESFTQEEAIPFKTVQKENSELYKGDTKVITKGVEGRKLNTVQNTFVNGELVSIDVLSSEVVSEPVDQVEEIGTKEAPSIKGLEGKKVKKVITMEATAYDPTAGDKTALGTKARVGAVAVDPKVIPLGTKLYVESLDGYSSYGYCVAEDTGGAIKGNKIDLFYNTHEKALDFGRRNVRVYVLED</sequence>
<proteinExistence type="predicted"/>
<keyword evidence="2" id="KW-0812">Transmembrane</keyword>
<dbReference type="Gene3D" id="2.40.40.10">
    <property type="entry name" value="RlpA-like domain"/>
    <property type="match status" value="1"/>
</dbReference>
<dbReference type="Gene3D" id="2.20.230.10">
    <property type="entry name" value="Resuscitation-promoting factor rpfb"/>
    <property type="match status" value="1"/>
</dbReference>
<dbReference type="GO" id="GO:0019867">
    <property type="term" value="C:outer membrane"/>
    <property type="evidence" value="ECO:0007669"/>
    <property type="project" value="InterPro"/>
</dbReference>
<keyword evidence="2" id="KW-1133">Transmembrane helix</keyword>
<dbReference type="CDD" id="cd22786">
    <property type="entry name" value="DPBB_YuiC-like"/>
    <property type="match status" value="1"/>
</dbReference>
<dbReference type="Proteomes" id="UP000288812">
    <property type="component" value="Unassembled WGS sequence"/>
</dbReference>
<gene>
    <name evidence="4" type="ORF">EF514_02295</name>
</gene>
<dbReference type="Pfam" id="PF03990">
    <property type="entry name" value="DUF348"/>
    <property type="match status" value="2"/>
</dbReference>
<keyword evidence="1" id="KW-0732">Signal</keyword>
<keyword evidence="5" id="KW-1185">Reference proteome</keyword>
<feature type="transmembrane region" description="Helical" evidence="2">
    <location>
        <begin position="12"/>
        <end position="30"/>
    </location>
</feature>
<dbReference type="PANTHER" id="PTHR39160">
    <property type="entry name" value="CELL WALL-BINDING PROTEIN YOCH"/>
    <property type="match status" value="1"/>
</dbReference>